<sequence>MRSEQLLDIWYNAILVLIFGSMWIGFCQWAAPNLSASIPSLSTQRLFLYLVSTLTVAMSMTLVSFSGPRRASVPTLSWRPLCRQWGTLGITALIVVGLCAVVGSLEAIVLYEVDWETKTIAVILGVTVGAAALLCLYTGLLQRTTKGSPQQDLTRFALLSPLPALLAYSLGLGASESIALGAVAALAAVVWSMRGLFHLSRWTPKWNLTYAEANVSSLTMGITMLDTTALQALSDLRQRGSLPRFPHWGKRAWSLFSILSLRSITAQWPAALLLSAATLSSPALLGASIAPALALASAIVLSMRSLRLWSDYLEAPALRAFLTPVTRHATECTLFSQTLFPQVVSLALLLCLFNPQTTLWWCLSAVLTPIYIFVSRGNLALKKAEMGPLGSLIHVPELSMVSKGAVGSVASGWFPASAVTIAGITFGPQFTAIAIAVLLAYSASKFLPALRRSRVSSSPTT</sequence>
<reference evidence="2 3" key="1">
    <citation type="submission" date="2019-08" db="EMBL/GenBank/DDBJ databases">
        <title>In-depth cultivation of the pig gut microbiome towards novel bacterial diversity and tailored functional studies.</title>
        <authorList>
            <person name="Wylensek D."/>
            <person name="Hitch T.C.A."/>
            <person name="Clavel T."/>
        </authorList>
    </citation>
    <scope>NUCLEOTIDE SEQUENCE [LARGE SCALE GENOMIC DNA]</scope>
    <source>
        <strain evidence="2 3">WB03_NA08</strain>
    </source>
</reference>
<keyword evidence="1" id="KW-0472">Membrane</keyword>
<gene>
    <name evidence="2" type="ORF">FYJ24_02540</name>
</gene>
<dbReference type="RefSeq" id="WP_154543252.1">
    <property type="nucleotide sequence ID" value="NZ_VULO01000002.1"/>
</dbReference>
<dbReference type="AlphaFoldDB" id="A0A6N7W684"/>
<proteinExistence type="predicted"/>
<dbReference type="EMBL" id="VULO01000002">
    <property type="protein sequence ID" value="MSS83658.1"/>
    <property type="molecule type" value="Genomic_DNA"/>
</dbReference>
<comment type="caution">
    <text evidence="2">The sequence shown here is derived from an EMBL/GenBank/DDBJ whole genome shotgun (WGS) entry which is preliminary data.</text>
</comment>
<name>A0A6N7W684_9ACTO</name>
<keyword evidence="1" id="KW-0812">Transmembrane</keyword>
<accession>A0A6N7W684</accession>
<feature type="transmembrane region" description="Helical" evidence="1">
    <location>
        <begin position="9"/>
        <end position="31"/>
    </location>
</feature>
<feature type="transmembrane region" description="Helical" evidence="1">
    <location>
        <begin position="46"/>
        <end position="65"/>
    </location>
</feature>
<feature type="transmembrane region" description="Helical" evidence="1">
    <location>
        <begin position="178"/>
        <end position="197"/>
    </location>
</feature>
<protein>
    <submittedName>
        <fullName evidence="2">Uncharacterized protein</fullName>
    </submittedName>
</protein>
<feature type="transmembrane region" description="Helical" evidence="1">
    <location>
        <begin position="430"/>
        <end position="447"/>
    </location>
</feature>
<evidence type="ECO:0000313" key="2">
    <source>
        <dbReference type="EMBL" id="MSS83658.1"/>
    </source>
</evidence>
<evidence type="ECO:0000256" key="1">
    <source>
        <dbReference type="SAM" id="Phobius"/>
    </source>
</evidence>
<feature type="transmembrane region" description="Helical" evidence="1">
    <location>
        <begin position="283"/>
        <end position="303"/>
    </location>
</feature>
<feature type="transmembrane region" description="Helical" evidence="1">
    <location>
        <begin position="153"/>
        <end position="172"/>
    </location>
</feature>
<dbReference type="Proteomes" id="UP000470875">
    <property type="component" value="Unassembled WGS sequence"/>
</dbReference>
<feature type="transmembrane region" description="Helical" evidence="1">
    <location>
        <begin position="85"/>
        <end position="108"/>
    </location>
</feature>
<feature type="transmembrane region" description="Helical" evidence="1">
    <location>
        <begin position="358"/>
        <end position="379"/>
    </location>
</feature>
<organism evidence="2 3">
    <name type="scientific">Scrofimicrobium canadense</name>
    <dbReference type="NCBI Taxonomy" id="2652290"/>
    <lineage>
        <taxon>Bacteria</taxon>
        <taxon>Bacillati</taxon>
        <taxon>Actinomycetota</taxon>
        <taxon>Actinomycetes</taxon>
        <taxon>Actinomycetales</taxon>
        <taxon>Actinomycetaceae</taxon>
        <taxon>Scrofimicrobium</taxon>
    </lineage>
</organism>
<keyword evidence="1" id="KW-1133">Transmembrane helix</keyword>
<feature type="transmembrane region" description="Helical" evidence="1">
    <location>
        <begin position="120"/>
        <end position="141"/>
    </location>
</feature>
<evidence type="ECO:0000313" key="3">
    <source>
        <dbReference type="Proteomes" id="UP000470875"/>
    </source>
</evidence>
<keyword evidence="3" id="KW-1185">Reference proteome</keyword>